<dbReference type="InterPro" id="IPR036388">
    <property type="entry name" value="WH-like_DNA-bd_sf"/>
</dbReference>
<dbReference type="NCBIfam" id="TIGR02937">
    <property type="entry name" value="sigma70-ECF"/>
    <property type="match status" value="1"/>
</dbReference>
<dbReference type="InterPro" id="IPR014284">
    <property type="entry name" value="RNA_pol_sigma-70_dom"/>
</dbReference>
<evidence type="ECO:0000259" key="6">
    <source>
        <dbReference type="Pfam" id="PF08281"/>
    </source>
</evidence>
<dbReference type="Gene3D" id="1.10.1740.10">
    <property type="match status" value="1"/>
</dbReference>
<keyword evidence="2" id="KW-0805">Transcription regulation</keyword>
<dbReference type="SUPFAM" id="SSF88659">
    <property type="entry name" value="Sigma3 and sigma4 domains of RNA polymerase sigma factors"/>
    <property type="match status" value="1"/>
</dbReference>
<name>A0ABN3CUF9_9ACTN</name>
<evidence type="ECO:0000256" key="3">
    <source>
        <dbReference type="ARBA" id="ARBA00023082"/>
    </source>
</evidence>
<evidence type="ECO:0000256" key="1">
    <source>
        <dbReference type="ARBA" id="ARBA00010641"/>
    </source>
</evidence>
<dbReference type="Pfam" id="PF08281">
    <property type="entry name" value="Sigma70_r4_2"/>
    <property type="match status" value="1"/>
</dbReference>
<comment type="similarity">
    <text evidence="1">Belongs to the sigma-70 factor family. ECF subfamily.</text>
</comment>
<dbReference type="InterPro" id="IPR007627">
    <property type="entry name" value="RNA_pol_sigma70_r2"/>
</dbReference>
<evidence type="ECO:0000256" key="4">
    <source>
        <dbReference type="ARBA" id="ARBA00023163"/>
    </source>
</evidence>
<gene>
    <name evidence="7" type="ORF">GCM10009850_085570</name>
</gene>
<dbReference type="Gene3D" id="1.10.10.10">
    <property type="entry name" value="Winged helix-like DNA-binding domain superfamily/Winged helix DNA-binding domain"/>
    <property type="match status" value="1"/>
</dbReference>
<accession>A0ABN3CUF9</accession>
<dbReference type="Proteomes" id="UP001499843">
    <property type="component" value="Unassembled WGS sequence"/>
</dbReference>
<feature type="domain" description="RNA polymerase sigma factor 70 region 4 type 2" evidence="6">
    <location>
        <begin position="170"/>
        <end position="220"/>
    </location>
</feature>
<dbReference type="PANTHER" id="PTHR43133">
    <property type="entry name" value="RNA POLYMERASE ECF-TYPE SIGMA FACTO"/>
    <property type="match status" value="1"/>
</dbReference>
<feature type="domain" description="RNA polymerase sigma-70 region 2" evidence="5">
    <location>
        <begin position="31"/>
        <end position="93"/>
    </location>
</feature>
<dbReference type="SUPFAM" id="SSF88946">
    <property type="entry name" value="Sigma2 domain of RNA polymerase sigma factors"/>
    <property type="match status" value="1"/>
</dbReference>
<sequence length="232" mass="24707">MAEGAGRGGWPGERLIAGAQRGDVESISALVSGSHPHVRRFARTLCASPEDAEDAAQEALIILYRKIGTLRATGALASWMFRIVRNECLRRARLALRQPQPAAETRTAPTGEAWAGSAGEAWAGSAREAWAGSAREARAVSAREARAVSAREARAVSAEEEVIRRLEADRVAAAVAALPADQRTVLVMRDIQGLSGRMTAGLLGLSVPAMKSRLHRARAAVQRSLERGEGND</sequence>
<dbReference type="InterPro" id="IPR039425">
    <property type="entry name" value="RNA_pol_sigma-70-like"/>
</dbReference>
<keyword evidence="8" id="KW-1185">Reference proteome</keyword>
<keyword evidence="4" id="KW-0804">Transcription</keyword>
<keyword evidence="3" id="KW-0731">Sigma factor</keyword>
<evidence type="ECO:0000313" key="8">
    <source>
        <dbReference type="Proteomes" id="UP001499843"/>
    </source>
</evidence>
<organism evidence="7 8">
    <name type="scientific">Nonomuraea monospora</name>
    <dbReference type="NCBI Taxonomy" id="568818"/>
    <lineage>
        <taxon>Bacteria</taxon>
        <taxon>Bacillati</taxon>
        <taxon>Actinomycetota</taxon>
        <taxon>Actinomycetes</taxon>
        <taxon>Streptosporangiales</taxon>
        <taxon>Streptosporangiaceae</taxon>
        <taxon>Nonomuraea</taxon>
    </lineage>
</organism>
<dbReference type="PANTHER" id="PTHR43133:SF51">
    <property type="entry name" value="RNA POLYMERASE SIGMA FACTOR"/>
    <property type="match status" value="1"/>
</dbReference>
<proteinExistence type="inferred from homology"/>
<dbReference type="InterPro" id="IPR013249">
    <property type="entry name" value="RNA_pol_sigma70_r4_t2"/>
</dbReference>
<dbReference type="RefSeq" id="WP_344488190.1">
    <property type="nucleotide sequence ID" value="NZ_BAAAQX010000030.1"/>
</dbReference>
<comment type="caution">
    <text evidence="7">The sequence shown here is derived from an EMBL/GenBank/DDBJ whole genome shotgun (WGS) entry which is preliminary data.</text>
</comment>
<evidence type="ECO:0000256" key="2">
    <source>
        <dbReference type="ARBA" id="ARBA00023015"/>
    </source>
</evidence>
<dbReference type="InterPro" id="IPR013324">
    <property type="entry name" value="RNA_pol_sigma_r3/r4-like"/>
</dbReference>
<dbReference type="EMBL" id="BAAAQX010000030">
    <property type="protein sequence ID" value="GAA2213095.1"/>
    <property type="molecule type" value="Genomic_DNA"/>
</dbReference>
<reference evidence="7 8" key="1">
    <citation type="journal article" date="2019" name="Int. J. Syst. Evol. Microbiol.">
        <title>The Global Catalogue of Microorganisms (GCM) 10K type strain sequencing project: providing services to taxonomists for standard genome sequencing and annotation.</title>
        <authorList>
            <consortium name="The Broad Institute Genomics Platform"/>
            <consortium name="The Broad Institute Genome Sequencing Center for Infectious Disease"/>
            <person name="Wu L."/>
            <person name="Ma J."/>
        </authorList>
    </citation>
    <scope>NUCLEOTIDE SEQUENCE [LARGE SCALE GENOMIC DNA]</scope>
    <source>
        <strain evidence="7 8">JCM 16114</strain>
    </source>
</reference>
<dbReference type="Pfam" id="PF04542">
    <property type="entry name" value="Sigma70_r2"/>
    <property type="match status" value="1"/>
</dbReference>
<evidence type="ECO:0000313" key="7">
    <source>
        <dbReference type="EMBL" id="GAA2213095.1"/>
    </source>
</evidence>
<protein>
    <submittedName>
        <fullName evidence="7">Sigma-70 family RNA polymerase sigma factor</fullName>
    </submittedName>
</protein>
<evidence type="ECO:0000259" key="5">
    <source>
        <dbReference type="Pfam" id="PF04542"/>
    </source>
</evidence>
<dbReference type="InterPro" id="IPR013325">
    <property type="entry name" value="RNA_pol_sigma_r2"/>
</dbReference>